<dbReference type="GO" id="GO:0098552">
    <property type="term" value="C:side of membrane"/>
    <property type="evidence" value="ECO:0007669"/>
    <property type="project" value="UniProtKB-KW"/>
</dbReference>
<feature type="disulfide bond" evidence="14">
    <location>
        <begin position="54"/>
        <end position="85"/>
    </location>
</feature>
<keyword evidence="10 16" id="KW-0472">Membrane</keyword>
<evidence type="ECO:0000256" key="11">
    <source>
        <dbReference type="ARBA" id="ARBA00023157"/>
    </source>
</evidence>
<gene>
    <name evidence="19" type="ORF">C8A04DRAFT_31706</name>
</gene>
<dbReference type="GO" id="GO:0005576">
    <property type="term" value="C:extracellular region"/>
    <property type="evidence" value="ECO:0007669"/>
    <property type="project" value="UniProtKB-SubCell"/>
</dbReference>
<dbReference type="SMART" id="SM00747">
    <property type="entry name" value="CFEM"/>
    <property type="match status" value="1"/>
</dbReference>
<comment type="subcellular location">
    <subcellularLocation>
        <location evidence="2">Membrane</location>
        <topology evidence="2">Lipid-anchor</topology>
        <topology evidence="2">GPI-anchor</topology>
    </subcellularLocation>
    <subcellularLocation>
        <location evidence="1">Membrane</location>
        <topology evidence="1">Multi-pass membrane protein</topology>
    </subcellularLocation>
    <subcellularLocation>
        <location evidence="3">Secreted</location>
    </subcellularLocation>
</comment>
<evidence type="ECO:0000256" key="16">
    <source>
        <dbReference type="SAM" id="Phobius"/>
    </source>
</evidence>
<dbReference type="RefSeq" id="XP_062634100.1">
    <property type="nucleotide sequence ID" value="XM_062781847.1"/>
</dbReference>
<reference evidence="19" key="1">
    <citation type="journal article" date="2023" name="Mol. Phylogenet. Evol.">
        <title>Genome-scale phylogeny and comparative genomics of the fungal order Sordariales.</title>
        <authorList>
            <person name="Hensen N."/>
            <person name="Bonometti L."/>
            <person name="Westerberg I."/>
            <person name="Brannstrom I.O."/>
            <person name="Guillou S."/>
            <person name="Cros-Aarteil S."/>
            <person name="Calhoun S."/>
            <person name="Haridas S."/>
            <person name="Kuo A."/>
            <person name="Mondo S."/>
            <person name="Pangilinan J."/>
            <person name="Riley R."/>
            <person name="LaButti K."/>
            <person name="Andreopoulos B."/>
            <person name="Lipzen A."/>
            <person name="Chen C."/>
            <person name="Yan M."/>
            <person name="Daum C."/>
            <person name="Ng V."/>
            <person name="Clum A."/>
            <person name="Steindorff A."/>
            <person name="Ohm R.A."/>
            <person name="Martin F."/>
            <person name="Silar P."/>
            <person name="Natvig D.O."/>
            <person name="Lalanne C."/>
            <person name="Gautier V."/>
            <person name="Ament-Velasquez S.L."/>
            <person name="Kruys A."/>
            <person name="Hutchinson M.I."/>
            <person name="Powell A.J."/>
            <person name="Barry K."/>
            <person name="Miller A.N."/>
            <person name="Grigoriev I.V."/>
            <person name="Debuchy R."/>
            <person name="Gladieux P."/>
            <person name="Hiltunen Thoren M."/>
            <person name="Johannesson H."/>
        </authorList>
    </citation>
    <scope>NUCLEOTIDE SEQUENCE</scope>
    <source>
        <strain evidence="19">CBS 141.50</strain>
    </source>
</reference>
<evidence type="ECO:0000256" key="7">
    <source>
        <dbReference type="ARBA" id="ARBA00022692"/>
    </source>
</evidence>
<dbReference type="Pfam" id="PF05730">
    <property type="entry name" value="CFEM"/>
    <property type="match status" value="1"/>
</dbReference>
<comment type="similarity">
    <text evidence="13">Belongs to the SAT4 family.</text>
</comment>
<evidence type="ECO:0000256" key="15">
    <source>
        <dbReference type="SAM" id="MobiDB-lite"/>
    </source>
</evidence>
<evidence type="ECO:0000256" key="8">
    <source>
        <dbReference type="ARBA" id="ARBA00022729"/>
    </source>
</evidence>
<organism evidence="19 20">
    <name type="scientific">Dichotomopilus funicola</name>
    <dbReference type="NCBI Taxonomy" id="1934379"/>
    <lineage>
        <taxon>Eukaryota</taxon>
        <taxon>Fungi</taxon>
        <taxon>Dikarya</taxon>
        <taxon>Ascomycota</taxon>
        <taxon>Pezizomycotina</taxon>
        <taxon>Sordariomycetes</taxon>
        <taxon>Sordariomycetidae</taxon>
        <taxon>Sordariales</taxon>
        <taxon>Chaetomiaceae</taxon>
        <taxon>Dichotomopilus</taxon>
    </lineage>
</organism>
<feature type="transmembrane region" description="Helical" evidence="16">
    <location>
        <begin position="149"/>
        <end position="170"/>
    </location>
</feature>
<dbReference type="EMBL" id="MU853624">
    <property type="protein sequence ID" value="KAK4140729.1"/>
    <property type="molecule type" value="Genomic_DNA"/>
</dbReference>
<dbReference type="AlphaFoldDB" id="A0AAN6UX94"/>
<evidence type="ECO:0000313" key="19">
    <source>
        <dbReference type="EMBL" id="KAK4140729.1"/>
    </source>
</evidence>
<dbReference type="InterPro" id="IPR052337">
    <property type="entry name" value="SAT4-like"/>
</dbReference>
<dbReference type="InterPro" id="IPR049326">
    <property type="entry name" value="Rhodopsin_dom_fungi"/>
</dbReference>
<dbReference type="InterPro" id="IPR008427">
    <property type="entry name" value="Extracellular_membr_CFEM_dom"/>
</dbReference>
<feature type="transmembrane region" description="Helical" evidence="16">
    <location>
        <begin position="277"/>
        <end position="298"/>
    </location>
</feature>
<keyword evidence="11 14" id="KW-1015">Disulfide bond</keyword>
<evidence type="ECO:0000256" key="5">
    <source>
        <dbReference type="ARBA" id="ARBA00022525"/>
    </source>
</evidence>
<feature type="chain" id="PRO_5043039823" evidence="17">
    <location>
        <begin position="29"/>
        <end position="509"/>
    </location>
</feature>
<evidence type="ECO:0000256" key="14">
    <source>
        <dbReference type="PROSITE-ProRule" id="PRU01356"/>
    </source>
</evidence>
<dbReference type="GeneID" id="87818460"/>
<name>A0AAN6UX94_9PEZI</name>
<dbReference type="Proteomes" id="UP001302676">
    <property type="component" value="Unassembled WGS sequence"/>
</dbReference>
<feature type="transmembrane region" description="Helical" evidence="16">
    <location>
        <begin position="236"/>
        <end position="257"/>
    </location>
</feature>
<evidence type="ECO:0000256" key="17">
    <source>
        <dbReference type="SAM" id="SignalP"/>
    </source>
</evidence>
<comment type="similarity">
    <text evidence="4">Belongs to the RBT5 family.</text>
</comment>
<feature type="disulfide bond" evidence="14">
    <location>
        <begin position="73"/>
        <end position="106"/>
    </location>
</feature>
<evidence type="ECO:0000256" key="2">
    <source>
        <dbReference type="ARBA" id="ARBA00004589"/>
    </source>
</evidence>
<feature type="compositionally biased region" description="Basic and acidic residues" evidence="15">
    <location>
        <begin position="494"/>
        <end position="509"/>
    </location>
</feature>
<feature type="domain" description="CFEM" evidence="18">
    <location>
        <begin position="16"/>
        <end position="133"/>
    </location>
</feature>
<dbReference type="PROSITE" id="PS52012">
    <property type="entry name" value="CFEM"/>
    <property type="match status" value="1"/>
</dbReference>
<dbReference type="PANTHER" id="PTHR33048:SF143">
    <property type="entry name" value="EXTRACELLULAR MEMBRANE PROTEIN CFEM DOMAIN-CONTAINING PROTEIN-RELATED"/>
    <property type="match status" value="1"/>
</dbReference>
<evidence type="ECO:0000256" key="1">
    <source>
        <dbReference type="ARBA" id="ARBA00004141"/>
    </source>
</evidence>
<evidence type="ECO:0000259" key="18">
    <source>
        <dbReference type="PROSITE" id="PS52012"/>
    </source>
</evidence>
<keyword evidence="5" id="KW-0964">Secreted</keyword>
<reference evidence="19" key="2">
    <citation type="submission" date="2023-05" db="EMBL/GenBank/DDBJ databases">
        <authorList>
            <consortium name="Lawrence Berkeley National Laboratory"/>
            <person name="Steindorff A."/>
            <person name="Hensen N."/>
            <person name="Bonometti L."/>
            <person name="Westerberg I."/>
            <person name="Brannstrom I.O."/>
            <person name="Guillou S."/>
            <person name="Cros-Aarteil S."/>
            <person name="Calhoun S."/>
            <person name="Haridas S."/>
            <person name="Kuo A."/>
            <person name="Mondo S."/>
            <person name="Pangilinan J."/>
            <person name="Riley R."/>
            <person name="Labutti K."/>
            <person name="Andreopoulos B."/>
            <person name="Lipzen A."/>
            <person name="Chen C."/>
            <person name="Yanf M."/>
            <person name="Daum C."/>
            <person name="Ng V."/>
            <person name="Clum A."/>
            <person name="Ohm R."/>
            <person name="Martin F."/>
            <person name="Silar P."/>
            <person name="Natvig D."/>
            <person name="Lalanne C."/>
            <person name="Gautier V."/>
            <person name="Ament-Velasquez S.L."/>
            <person name="Kruys A."/>
            <person name="Hutchinson M.I."/>
            <person name="Powell A.J."/>
            <person name="Barry K."/>
            <person name="Miller A.N."/>
            <person name="Grigoriev I.V."/>
            <person name="Debuchy R."/>
            <person name="Gladieux P."/>
            <person name="Thoren M.H."/>
            <person name="Johannesson H."/>
        </authorList>
    </citation>
    <scope>NUCLEOTIDE SEQUENCE</scope>
    <source>
        <strain evidence="19">CBS 141.50</strain>
    </source>
</reference>
<keyword evidence="8 17" id="KW-0732">Signal</keyword>
<evidence type="ECO:0000256" key="3">
    <source>
        <dbReference type="ARBA" id="ARBA00004613"/>
    </source>
</evidence>
<keyword evidence="6" id="KW-0336">GPI-anchor</keyword>
<keyword evidence="7 16" id="KW-0812">Transmembrane</keyword>
<accession>A0AAN6UX94</accession>
<feature type="transmembrane region" description="Helical" evidence="16">
    <location>
        <begin position="117"/>
        <end position="137"/>
    </location>
</feature>
<proteinExistence type="inferred from homology"/>
<feature type="transmembrane region" description="Helical" evidence="16">
    <location>
        <begin position="190"/>
        <end position="215"/>
    </location>
</feature>
<keyword evidence="12" id="KW-0449">Lipoprotein</keyword>
<keyword evidence="6" id="KW-0325">Glycoprotein</keyword>
<evidence type="ECO:0000256" key="10">
    <source>
        <dbReference type="ARBA" id="ARBA00023136"/>
    </source>
</evidence>
<dbReference type="PANTHER" id="PTHR33048">
    <property type="entry name" value="PTH11-LIKE INTEGRAL MEMBRANE PROTEIN (AFU_ORTHOLOGUE AFUA_5G11245)"/>
    <property type="match status" value="1"/>
</dbReference>
<feature type="transmembrane region" description="Helical" evidence="16">
    <location>
        <begin position="310"/>
        <end position="329"/>
    </location>
</feature>
<comment type="caution">
    <text evidence="14">Lacks conserved residue(s) required for the propagation of feature annotation.</text>
</comment>
<evidence type="ECO:0000256" key="13">
    <source>
        <dbReference type="ARBA" id="ARBA00038359"/>
    </source>
</evidence>
<feature type="disulfide bond" evidence="14">
    <location>
        <begin position="50"/>
        <end position="90"/>
    </location>
</feature>
<evidence type="ECO:0000256" key="6">
    <source>
        <dbReference type="ARBA" id="ARBA00022622"/>
    </source>
</evidence>
<evidence type="ECO:0000256" key="4">
    <source>
        <dbReference type="ARBA" id="ARBA00010031"/>
    </source>
</evidence>
<evidence type="ECO:0000313" key="20">
    <source>
        <dbReference type="Proteomes" id="UP001302676"/>
    </source>
</evidence>
<feature type="disulfide bond" evidence="14">
    <location>
        <begin position="64"/>
        <end position="71"/>
    </location>
</feature>
<protein>
    <submittedName>
        <fullName evidence="19">Repressed by TUP1 protein 5</fullName>
    </submittedName>
</protein>
<feature type="signal peptide" evidence="17">
    <location>
        <begin position="1"/>
        <end position="28"/>
    </location>
</feature>
<comment type="caution">
    <text evidence="19">The sequence shown here is derived from an EMBL/GenBank/DDBJ whole genome shotgun (WGS) entry which is preliminary data.</text>
</comment>
<sequence length="509" mass="55421">MRSFTNAQAVLGLCLLALSNSALVIAAASDPVPTPGPISLQDGFASMPDCAKTCFTDALSKSHCTTPEASCLCQDTKFEDAATACIMSGCSIKESLAAKNATSLMCGELPERDGSVITLYSVFIGLAVVAVLLRVVARVLTKAYFWWDDFANLFGFIGSAVFTAMNLRAIDIGQALDIWFVPERNITLVLKYFFVEMLLYTITRFFVRASIILFYMRVFPPSPGNKLGRIVQYTMIFNFVYNFSFLFAVIFQCTPISDFWTQWEGTSQGHCGNANILAWVAAATGIVFDLWLLALPFSQLWALNLHWKKKLMGGMMFFVGVAVMIISLIRLKTINEFTRAVNPTRDIVQVCLWSGIELDVGVICPCLPSFRLLLRRLLPRVMGTSKYELDPMSEGGGTRKSVAGMPTAGTGGLEAGTAVKTGDGEFASKEMGHGYTSSGGTTIGGVGNYGQHNNNRILVENTVAIKYGSGSEISSEDARSSASVKGLVAPSRAHMMEDEGDKMGYRRKK</sequence>
<evidence type="ECO:0000256" key="9">
    <source>
        <dbReference type="ARBA" id="ARBA00022989"/>
    </source>
</evidence>
<keyword evidence="20" id="KW-1185">Reference proteome</keyword>
<dbReference type="Pfam" id="PF20684">
    <property type="entry name" value="Fung_rhodopsin"/>
    <property type="match status" value="1"/>
</dbReference>
<evidence type="ECO:0000256" key="12">
    <source>
        <dbReference type="ARBA" id="ARBA00023288"/>
    </source>
</evidence>
<keyword evidence="9 16" id="KW-1133">Transmembrane helix</keyword>
<feature type="region of interest" description="Disordered" evidence="15">
    <location>
        <begin position="471"/>
        <end position="509"/>
    </location>
</feature>